<keyword evidence="1" id="KW-0645">Protease</keyword>
<evidence type="ECO:0000313" key="1">
    <source>
        <dbReference type="EMBL" id="NME66835.1"/>
    </source>
</evidence>
<dbReference type="RefSeq" id="WP_169654705.1">
    <property type="nucleotide sequence ID" value="NZ_JABANE010000005.1"/>
</dbReference>
<organism evidence="1 2">
    <name type="scientific">Flammeovirga aprica JL-4</name>
    <dbReference type="NCBI Taxonomy" id="694437"/>
    <lineage>
        <taxon>Bacteria</taxon>
        <taxon>Pseudomonadati</taxon>
        <taxon>Bacteroidota</taxon>
        <taxon>Cytophagia</taxon>
        <taxon>Cytophagales</taxon>
        <taxon>Flammeovirgaceae</taxon>
        <taxon>Flammeovirga</taxon>
    </lineage>
</organism>
<dbReference type="Gene3D" id="2.60.40.1120">
    <property type="entry name" value="Carboxypeptidase-like, regulatory domain"/>
    <property type="match status" value="1"/>
</dbReference>
<keyword evidence="1" id="KW-0378">Hydrolase</keyword>
<gene>
    <name evidence="1" type="ORF">HHU12_02555</name>
</gene>
<keyword evidence="2" id="KW-1185">Reference proteome</keyword>
<accession>A0A7X9NZV0</accession>
<comment type="caution">
    <text evidence="1">The sequence shown here is derived from an EMBL/GenBank/DDBJ whole genome shotgun (WGS) entry which is preliminary data.</text>
</comment>
<dbReference type="Pfam" id="PF18939">
    <property type="entry name" value="DUF5686"/>
    <property type="match status" value="2"/>
</dbReference>
<evidence type="ECO:0000313" key="2">
    <source>
        <dbReference type="Proteomes" id="UP000576082"/>
    </source>
</evidence>
<sequence>MKGKVIDANTLLPVGYVHLSLSQTSQGTTSTTDGGFTLSHVISTDTIHVSCLGYTTQSIAVDSLSFTEVNIIKLHKDVKKLQEVVVGRKGYENPAWEIIRLAMKNASLHNYHGNEDFDYQSSIRTNVYITDTNEKFLNRKFVKEAINRMEEIDTLTINDEGMPNIPVYTSTSRQKINYNSSQRAENREQSYYKEAFLGPEFENQFKQGLDNEKTTINFYQQWLRFLAYDFSSPLNPTFKNYYDFELVTYEKVDGDWCYRIDFIPRRQNDMTFGGTLWITDDEKSFAIKKVKAAIGRDSPLNFIDSITVEQKLAVIDTSQIWFPYQQNLKMWVGGKLNEDWTKFLVDINTKNTFPSEDTLLHHQSSDTTIYAQLDTVKQMPSVKATAKFIDIGVTGYYRAGGFDFGPLTVLYAQNNVEGNRFQFGGLTNTQWNPNLIGGGYVSYGTNDQKWKWGVMGKYILNHENWTFLYARAQHSLQRLGAGITYPGQDPYLWISQAWGTFTNPYYLDEVNMLANSYIAEGIQLRGGFTYRNENYFASEATDTLAFSQITTSELTGSIIFDFGKRYVSSRHLNRYIAANGKFPTISLTYKRGLPTLFDATDSYHKLELAVSHRFKIGALGRTDYVVSSGWTPSTVPFPLLFVHRGNNLRFIYNRTTYNLMDFGEFMSDRYASIRMFHHFEGLFINRLPVLKKMNIKTFGIANLLWGGVSDENLAANVNPWDRDEASFRSLDPSLPYVEVGGGVENIFRMLKVMFLYRATYQEGASRKYGVLFAITPEF</sequence>
<name>A0A7X9NZV0_9BACT</name>
<proteinExistence type="predicted"/>
<dbReference type="GO" id="GO:0004180">
    <property type="term" value="F:carboxypeptidase activity"/>
    <property type="evidence" value="ECO:0007669"/>
    <property type="project" value="UniProtKB-KW"/>
</dbReference>
<dbReference type="AlphaFoldDB" id="A0A7X9NZV0"/>
<dbReference type="Proteomes" id="UP000576082">
    <property type="component" value="Unassembled WGS sequence"/>
</dbReference>
<reference evidence="1 2" key="1">
    <citation type="submission" date="2020-04" db="EMBL/GenBank/DDBJ databases">
        <title>Flammeovirga sp. SR4, a novel species isolated from seawater.</title>
        <authorList>
            <person name="Wang X."/>
        </authorList>
    </citation>
    <scope>NUCLEOTIDE SEQUENCE [LARGE SCALE GENOMIC DNA]</scope>
    <source>
        <strain evidence="1 2">ATCC 23126</strain>
    </source>
</reference>
<dbReference type="InterPro" id="IPR043741">
    <property type="entry name" value="DUF5686"/>
</dbReference>
<dbReference type="InterPro" id="IPR008969">
    <property type="entry name" value="CarboxyPept-like_regulatory"/>
</dbReference>
<keyword evidence="1" id="KW-0121">Carboxypeptidase</keyword>
<dbReference type="Pfam" id="PF13715">
    <property type="entry name" value="CarbopepD_reg_2"/>
    <property type="match status" value="1"/>
</dbReference>
<protein>
    <submittedName>
        <fullName evidence="1">Carboxypeptidase-like regulatory domain-containing protein</fullName>
    </submittedName>
</protein>
<dbReference type="EMBL" id="JABANE010000005">
    <property type="protein sequence ID" value="NME66835.1"/>
    <property type="molecule type" value="Genomic_DNA"/>
</dbReference>
<dbReference type="SUPFAM" id="SSF49464">
    <property type="entry name" value="Carboxypeptidase regulatory domain-like"/>
    <property type="match status" value="1"/>
</dbReference>